<name>A0ACC6JZ58_9PSED</name>
<keyword evidence="2" id="KW-1185">Reference proteome</keyword>
<sequence>MTSMPPDNGFLLLDGAQYDDAFNWLNEHYGPDNPRPLFKGTAYEAIAGAGPFLLDASLGCASHAAWWGGHDLQRGVWLASPESAQHLLQILQRRLRILDEQQREFWLRLADGPVLDRARLAGAQWPAGFWSGVGSVWLRCDGVAVCAWTNEMPTRDCALADSGLAAQITLPDALLQALSLPANTEAHS</sequence>
<organism evidence="1 2">
    <name type="scientific">Pseudomonas hunanensis</name>
    <dbReference type="NCBI Taxonomy" id="1247546"/>
    <lineage>
        <taxon>Bacteria</taxon>
        <taxon>Pseudomonadati</taxon>
        <taxon>Pseudomonadota</taxon>
        <taxon>Gammaproteobacteria</taxon>
        <taxon>Pseudomonadales</taxon>
        <taxon>Pseudomonadaceae</taxon>
        <taxon>Pseudomonas</taxon>
    </lineage>
</organism>
<comment type="caution">
    <text evidence="1">The sequence shown here is derived from an EMBL/GenBank/DDBJ whole genome shotgun (WGS) entry which is preliminary data.</text>
</comment>
<evidence type="ECO:0000313" key="1">
    <source>
        <dbReference type="EMBL" id="MDR6711406.1"/>
    </source>
</evidence>
<protein>
    <submittedName>
        <fullName evidence="1">Uncharacterized protein</fullName>
    </submittedName>
</protein>
<evidence type="ECO:0000313" key="2">
    <source>
        <dbReference type="Proteomes" id="UP001259587"/>
    </source>
</evidence>
<accession>A0ACC6JZ58</accession>
<reference evidence="1" key="1">
    <citation type="submission" date="2023-07" db="EMBL/GenBank/DDBJ databases">
        <title>Sorghum-associated microbial communities from plants grown in Nebraska, USA.</title>
        <authorList>
            <person name="Schachtman D."/>
        </authorList>
    </citation>
    <scope>NUCLEOTIDE SEQUENCE</scope>
    <source>
        <strain evidence="1">BE56</strain>
    </source>
</reference>
<dbReference type="Proteomes" id="UP001259587">
    <property type="component" value="Unassembled WGS sequence"/>
</dbReference>
<dbReference type="EMBL" id="JAVDTH010000004">
    <property type="protein sequence ID" value="MDR6711406.1"/>
    <property type="molecule type" value="Genomic_DNA"/>
</dbReference>
<gene>
    <name evidence="1" type="ORF">J2W83_001000</name>
</gene>
<proteinExistence type="predicted"/>